<dbReference type="Proteomes" id="UP000037712">
    <property type="component" value="Unassembled WGS sequence"/>
</dbReference>
<dbReference type="EMBL" id="AZYO01000003">
    <property type="protein sequence ID" value="KOS57661.1"/>
    <property type="molecule type" value="Genomic_DNA"/>
</dbReference>
<dbReference type="PATRIC" id="fig|1441923.3.peg.547"/>
<organism evidence="1 2">
    <name type="scientific">Rhodococcus rhodochrous KG-21</name>
    <dbReference type="NCBI Taxonomy" id="1441923"/>
    <lineage>
        <taxon>Bacteria</taxon>
        <taxon>Bacillati</taxon>
        <taxon>Actinomycetota</taxon>
        <taxon>Actinomycetes</taxon>
        <taxon>Mycobacteriales</taxon>
        <taxon>Nocardiaceae</taxon>
        <taxon>Rhodococcus</taxon>
    </lineage>
</organism>
<comment type="caution">
    <text evidence="1">The sequence shown here is derived from an EMBL/GenBank/DDBJ whole genome shotgun (WGS) entry which is preliminary data.</text>
</comment>
<evidence type="ECO:0000313" key="2">
    <source>
        <dbReference type="Proteomes" id="UP000037712"/>
    </source>
</evidence>
<protein>
    <submittedName>
        <fullName evidence="1">Uncharacterized protein</fullName>
    </submittedName>
</protein>
<gene>
    <name evidence="1" type="ORF">Z051_02535</name>
</gene>
<dbReference type="AlphaFoldDB" id="A0A0M9WQD0"/>
<name>A0A0M9WQD0_RHORH</name>
<accession>A0A0M9WQD0</accession>
<sequence length="160" mass="17451">MARPLPEWELLIPGEGPYIGTIRCEDAAGREVPSADGIGGGAHAWRAKCLHCPWLGGTVVRIGAGSAPRPSSRTVERLEEQWVRHIYDVSATAAVLDSLEQLDRLAARQQAVTAVLDDAVRRLRAEGASWAQVAELVGMTRQAAWEHWADSSAARRHRGR</sequence>
<evidence type="ECO:0000313" key="1">
    <source>
        <dbReference type="EMBL" id="KOS57661.1"/>
    </source>
</evidence>
<reference evidence="1 2" key="1">
    <citation type="journal article" date="2015" name="Genome Announc.">
        <title>Draft Genome Sequence of Rhodococcus rhodochrous Strain KG-21, a Soil Isolate from Oil Fields of Krishna-Godavari Basin, India.</title>
        <authorList>
            <person name="Dawar C."/>
            <person name="Aggarwal R.K."/>
        </authorList>
    </citation>
    <scope>NUCLEOTIDE SEQUENCE [LARGE SCALE GENOMIC DNA]</scope>
    <source>
        <strain evidence="1 2">KG-21</strain>
    </source>
</reference>
<reference evidence="2" key="2">
    <citation type="submission" date="2015-01" db="EMBL/GenBank/DDBJ databases">
        <title>Draft genome sequence of potential hydrocarbon metabolising strain of Rhodococcus rhodochrous.</title>
        <authorList>
            <person name="Aggarwal R.K."/>
            <person name="Dawar C."/>
        </authorList>
    </citation>
    <scope>NUCLEOTIDE SEQUENCE [LARGE SCALE GENOMIC DNA]</scope>
    <source>
        <strain evidence="2">KG-21</strain>
    </source>
</reference>
<proteinExistence type="predicted"/>
<dbReference type="RefSeq" id="WP_054371240.1">
    <property type="nucleotide sequence ID" value="NZ_AZYO01000003.1"/>
</dbReference>